<evidence type="ECO:0000313" key="2">
    <source>
        <dbReference type="EMBL" id="MBP2411848.1"/>
    </source>
</evidence>
<accession>A0ABS4YST4</accession>
<gene>
    <name evidence="2" type="ORF">JOF48_000647</name>
</gene>
<evidence type="ECO:0000313" key="3">
    <source>
        <dbReference type="Proteomes" id="UP000711614"/>
    </source>
</evidence>
<protein>
    <recommendedName>
        <fullName evidence="4">Tetratricopeptide repeat protein</fullName>
    </recommendedName>
</protein>
<dbReference type="InterPro" id="IPR011990">
    <property type="entry name" value="TPR-like_helical_dom_sf"/>
</dbReference>
<sequence length="963" mass="102153">MSSEELEDLIAEATETNWGAGLDEILDKALALAVEQGDESGEYRVRLQLGNNAQMTGDTDRLLSNFAWCLAKHDEDPVRFPNEPDPGSDLMWQFKWMVGALGADPQFSTEQIDAVMADMDAHYRRAGLGLSGVATARFESAFQNGHLDQARTAFETVQSTSRDEYSHCDACVRSVAMDYHFSTGEVDRGIAEFTEIMEGGLSCAEEPENAMSTALVPLLRKGDVEGLASLHRRSYRDARGNADNIGIIANHIAFCAITGNEARGLALAERHLAWLAHDVLSHRSHMGFLTAVALLLDKVDAAGHGDIPVRGSGSALLTPFFGQRSGDLTAVELAPLCWAAADALAADFDTRNGNDWHARLVAARREMAAESHELSLGTESFAPPAPRAGEEPRTGAQWRQHAVDLASTGQSDAAMAACASGLRSTDDPREAAALHGAVIGIIGGIGDERNLPLLREAVALRAAALREAGEEELAGLAERTAELLAGPDDEDTNAGKLDAIDRELQALSGHAEAKAELFAEKSMVLMGLDRIGQARAALAGMDAALLEWDAAPLPEGHGAEAMADARCRARAMHSSMMLRLAIEDGNLPEMRSWLATSLGQETSVVRRASAIGLRARLKAQDGDLPGALSDAEESTELLLGLGAREAAAQSTQLSAAILNDMGRTEEFRARLRFGIQQAQLAESPHVLGLAHSLARDLVEHGSHDEAVELLDETLNGGLEIGDHDRGELFDLLGNALRGAGELGGALNAWELGVDSFAANGEADRVAQLHLAASSLCQGAGHHDMAARSARAAVDSLNEALKDEAPGIDPELLIAAHMQLAEALSMDDDEAAEGVMDAAAMLAVQADSPVQAAEIQLIRARHLFRAGDVDAAVANALQASSALETLEDAGQQSVVALLQAAHMLDNAKRHDDAVAIYHSVIDELEGDAQGLEIVRHQLADCLESAGRSAEALAVRAEAEAGRQK</sequence>
<dbReference type="SUPFAM" id="SSF48452">
    <property type="entry name" value="TPR-like"/>
    <property type="match status" value="2"/>
</dbReference>
<organism evidence="2 3">
    <name type="scientific">Arthrobacter stackebrandtii</name>
    <dbReference type="NCBI Taxonomy" id="272161"/>
    <lineage>
        <taxon>Bacteria</taxon>
        <taxon>Bacillati</taxon>
        <taxon>Actinomycetota</taxon>
        <taxon>Actinomycetes</taxon>
        <taxon>Micrococcales</taxon>
        <taxon>Micrococcaceae</taxon>
        <taxon>Arthrobacter</taxon>
    </lineage>
</organism>
<comment type="caution">
    <text evidence="2">The sequence shown here is derived from an EMBL/GenBank/DDBJ whole genome shotgun (WGS) entry which is preliminary data.</text>
</comment>
<feature type="region of interest" description="Disordered" evidence="1">
    <location>
        <begin position="374"/>
        <end position="395"/>
    </location>
</feature>
<keyword evidence="3" id="KW-1185">Reference proteome</keyword>
<proteinExistence type="predicted"/>
<dbReference type="RefSeq" id="WP_209677246.1">
    <property type="nucleotide sequence ID" value="NZ_JAGIOI010000001.1"/>
</dbReference>
<evidence type="ECO:0008006" key="4">
    <source>
        <dbReference type="Google" id="ProtNLM"/>
    </source>
</evidence>
<reference evidence="2 3" key="1">
    <citation type="submission" date="2021-03" db="EMBL/GenBank/DDBJ databases">
        <title>Sequencing the genomes of 1000 actinobacteria strains.</title>
        <authorList>
            <person name="Klenk H.-P."/>
        </authorList>
    </citation>
    <scope>NUCLEOTIDE SEQUENCE [LARGE SCALE GENOMIC DNA]</scope>
    <source>
        <strain evidence="2 3">DSM 16005</strain>
    </source>
</reference>
<name>A0ABS4YST4_9MICC</name>
<dbReference type="EMBL" id="JAGIOI010000001">
    <property type="protein sequence ID" value="MBP2411848.1"/>
    <property type="molecule type" value="Genomic_DNA"/>
</dbReference>
<dbReference type="Proteomes" id="UP000711614">
    <property type="component" value="Unassembled WGS sequence"/>
</dbReference>
<evidence type="ECO:0000256" key="1">
    <source>
        <dbReference type="SAM" id="MobiDB-lite"/>
    </source>
</evidence>